<dbReference type="EC" id="6.3.4.19" evidence="8"/>
<dbReference type="InterPro" id="IPR015262">
    <property type="entry name" value="tRNA_Ile_lys_synt_subst-bd"/>
</dbReference>
<keyword evidence="4 8" id="KW-0819">tRNA processing</keyword>
<feature type="binding site" evidence="8">
    <location>
        <begin position="29"/>
        <end position="34"/>
    </location>
    <ligand>
        <name>ATP</name>
        <dbReference type="ChEBI" id="CHEBI:30616"/>
    </ligand>
</feature>
<dbReference type="InterPro" id="IPR014729">
    <property type="entry name" value="Rossmann-like_a/b/a_fold"/>
</dbReference>
<evidence type="ECO:0000256" key="7">
    <source>
        <dbReference type="ARBA" id="ARBA00048539"/>
    </source>
</evidence>
<dbReference type="HAMAP" id="MF_01161">
    <property type="entry name" value="tRNA_Ile_lys_synt"/>
    <property type="match status" value="1"/>
</dbReference>
<comment type="domain">
    <text evidence="8">The N-terminal region contains the highly conserved SGGXDS motif, predicted to be a P-loop motif involved in ATP binding.</text>
</comment>
<dbReference type="InterPro" id="IPR012795">
    <property type="entry name" value="tRNA_Ile_lys_synt_N"/>
</dbReference>
<evidence type="ECO:0000256" key="2">
    <source>
        <dbReference type="ARBA" id="ARBA00022490"/>
    </source>
</evidence>
<evidence type="ECO:0000256" key="4">
    <source>
        <dbReference type="ARBA" id="ARBA00022694"/>
    </source>
</evidence>
<dbReference type="GO" id="GO:0005737">
    <property type="term" value="C:cytoplasm"/>
    <property type="evidence" value="ECO:0007669"/>
    <property type="project" value="UniProtKB-SubCell"/>
</dbReference>
<dbReference type="SUPFAM" id="SSF82829">
    <property type="entry name" value="MesJ substrate recognition domain-like"/>
    <property type="match status" value="1"/>
</dbReference>
<evidence type="ECO:0000256" key="3">
    <source>
        <dbReference type="ARBA" id="ARBA00022598"/>
    </source>
</evidence>
<dbReference type="Gene3D" id="3.40.50.620">
    <property type="entry name" value="HUPs"/>
    <property type="match status" value="1"/>
</dbReference>
<keyword evidence="5 8" id="KW-0547">Nucleotide-binding</keyword>
<dbReference type="OrthoDB" id="9807403at2"/>
<dbReference type="SMART" id="SM00977">
    <property type="entry name" value="TilS_C"/>
    <property type="match status" value="1"/>
</dbReference>
<evidence type="ECO:0000256" key="5">
    <source>
        <dbReference type="ARBA" id="ARBA00022741"/>
    </source>
</evidence>
<keyword evidence="6 8" id="KW-0067">ATP-binding</keyword>
<comment type="subcellular location">
    <subcellularLocation>
        <location evidence="1 8">Cytoplasm</location>
    </subcellularLocation>
</comment>
<dbReference type="PANTHER" id="PTHR43033">
    <property type="entry name" value="TRNA(ILE)-LYSIDINE SYNTHASE-RELATED"/>
    <property type="match status" value="1"/>
</dbReference>
<evidence type="ECO:0000256" key="6">
    <source>
        <dbReference type="ARBA" id="ARBA00022840"/>
    </source>
</evidence>
<dbReference type="Proteomes" id="UP000184520">
    <property type="component" value="Unassembled WGS sequence"/>
</dbReference>
<feature type="domain" description="Lysidine-tRNA(Ile) synthetase C-terminal" evidence="9">
    <location>
        <begin position="373"/>
        <end position="435"/>
    </location>
</feature>
<dbReference type="InterPro" id="IPR012094">
    <property type="entry name" value="tRNA_Ile_lys_synt"/>
</dbReference>
<name>A0A1M5GTE0_9ALTE</name>
<comment type="similarity">
    <text evidence="8">Belongs to the tRNA(Ile)-lysidine synthase family.</text>
</comment>
<organism evidence="10 11">
    <name type="scientific">Marisediminitalea aggregata</name>
    <dbReference type="NCBI Taxonomy" id="634436"/>
    <lineage>
        <taxon>Bacteria</taxon>
        <taxon>Pseudomonadati</taxon>
        <taxon>Pseudomonadota</taxon>
        <taxon>Gammaproteobacteria</taxon>
        <taxon>Alteromonadales</taxon>
        <taxon>Alteromonadaceae</taxon>
        <taxon>Marisediminitalea</taxon>
    </lineage>
</organism>
<comment type="function">
    <text evidence="8">Ligates lysine onto the cytidine present at position 34 of the AUA codon-specific tRNA(Ile) that contains the anticodon CAU, in an ATP-dependent manner. Cytidine is converted to lysidine, thus changing the amino acid specificity of the tRNA from methionine to isoleucine.</text>
</comment>
<dbReference type="AlphaFoldDB" id="A0A1M5GTE0"/>
<dbReference type="InterPro" id="IPR011063">
    <property type="entry name" value="TilS/TtcA_N"/>
</dbReference>
<keyword evidence="2 8" id="KW-0963">Cytoplasm</keyword>
<protein>
    <recommendedName>
        <fullName evidence="8">tRNA(Ile)-lysidine synthase</fullName>
        <ecNumber evidence="8">6.3.4.19</ecNumber>
    </recommendedName>
    <alternativeName>
        <fullName evidence="8">tRNA(Ile)-2-lysyl-cytidine synthase</fullName>
    </alternativeName>
    <alternativeName>
        <fullName evidence="8">tRNA(Ile)-lysidine synthetase</fullName>
    </alternativeName>
</protein>
<reference evidence="11" key="1">
    <citation type="submission" date="2016-11" db="EMBL/GenBank/DDBJ databases">
        <authorList>
            <person name="Varghese N."/>
            <person name="Submissions S."/>
        </authorList>
    </citation>
    <scope>NUCLEOTIDE SEQUENCE [LARGE SCALE GENOMIC DNA]</scope>
    <source>
        <strain evidence="11">CGMCC 1.8995</strain>
    </source>
</reference>
<evidence type="ECO:0000256" key="1">
    <source>
        <dbReference type="ARBA" id="ARBA00004496"/>
    </source>
</evidence>
<evidence type="ECO:0000259" key="9">
    <source>
        <dbReference type="SMART" id="SM00977"/>
    </source>
</evidence>
<keyword evidence="3 8" id="KW-0436">Ligase</keyword>
<dbReference type="EMBL" id="FQWD01000002">
    <property type="protein sequence ID" value="SHG07054.1"/>
    <property type="molecule type" value="Genomic_DNA"/>
</dbReference>
<sequence>MTSLISTLKHTLTQRLREHTPATLLIGLSGGVDSVVLLHALVGLRDEQAMELPPLAAMHINHGISQNAADWQAFCETLCNVWDVPFHCAEVTVEHTARTSLEATARDKRYGALCAQAMSLSAAVLTAHHSDDQAETVLLQLKRGAGPKGLSGMAESSRLNEVDIWRPLLGLSRVEIERYASDHQLTWVEDESNSDTRYDRNFLRQTLLPALQERWPGFTRTVTRSAALCASQQSLLEEVCDERLSSLLVDDGAIQIAGLLAYSEAWQQALIRRWIEMRALPMPSNAQLEQILRIPYAAAGRQPAVVIGQYSVRRFRDKLYIVNNKQDCDATQLTDAMAVAVDKPVSIDGMTISLSFEASDEAEQLFTRDPTQLAIRPAPLTLPVKPRGEQHHKPLKQWCKLWNMPPWQRESLWLLFDNDEAVALLIPDTLKIVPLGREEGQRVYLSCK</sequence>
<dbReference type="NCBIfam" id="TIGR02432">
    <property type="entry name" value="lysidine_TilS_N"/>
    <property type="match status" value="1"/>
</dbReference>
<dbReference type="SUPFAM" id="SSF52402">
    <property type="entry name" value="Adenine nucleotide alpha hydrolases-like"/>
    <property type="match status" value="1"/>
</dbReference>
<dbReference type="PANTHER" id="PTHR43033:SF1">
    <property type="entry name" value="TRNA(ILE)-LYSIDINE SYNTHASE-RELATED"/>
    <property type="match status" value="1"/>
</dbReference>
<dbReference type="Pfam" id="PF11734">
    <property type="entry name" value="TilS_C"/>
    <property type="match status" value="1"/>
</dbReference>
<dbReference type="STRING" id="634436.SAMN05216361_1167"/>
<proteinExistence type="inferred from homology"/>
<dbReference type="Pfam" id="PF01171">
    <property type="entry name" value="ATP_bind_3"/>
    <property type="match status" value="1"/>
</dbReference>
<evidence type="ECO:0000313" key="10">
    <source>
        <dbReference type="EMBL" id="SHG07054.1"/>
    </source>
</evidence>
<gene>
    <name evidence="8" type="primary">tilS</name>
    <name evidence="10" type="ORF">SAMN05216361_1167</name>
</gene>
<dbReference type="Gene3D" id="1.20.59.20">
    <property type="match status" value="1"/>
</dbReference>
<dbReference type="SUPFAM" id="SSF56037">
    <property type="entry name" value="PheT/TilS domain"/>
    <property type="match status" value="1"/>
</dbReference>
<dbReference type="CDD" id="cd01992">
    <property type="entry name" value="TilS_N"/>
    <property type="match status" value="1"/>
</dbReference>
<dbReference type="InterPro" id="IPR012796">
    <property type="entry name" value="Lysidine-tRNA-synth_C"/>
</dbReference>
<dbReference type="GO" id="GO:0032267">
    <property type="term" value="F:tRNA(Ile)-lysidine synthase activity"/>
    <property type="evidence" value="ECO:0007669"/>
    <property type="project" value="UniProtKB-EC"/>
</dbReference>
<evidence type="ECO:0000256" key="8">
    <source>
        <dbReference type="HAMAP-Rule" id="MF_01161"/>
    </source>
</evidence>
<evidence type="ECO:0000313" key="11">
    <source>
        <dbReference type="Proteomes" id="UP000184520"/>
    </source>
</evidence>
<keyword evidence="11" id="KW-1185">Reference proteome</keyword>
<dbReference type="GO" id="GO:0006400">
    <property type="term" value="P:tRNA modification"/>
    <property type="evidence" value="ECO:0007669"/>
    <property type="project" value="UniProtKB-UniRule"/>
</dbReference>
<dbReference type="GO" id="GO:0005524">
    <property type="term" value="F:ATP binding"/>
    <property type="evidence" value="ECO:0007669"/>
    <property type="project" value="UniProtKB-UniRule"/>
</dbReference>
<accession>A0A1M5GTE0</accession>
<dbReference type="Pfam" id="PF09179">
    <property type="entry name" value="TilS"/>
    <property type="match status" value="1"/>
</dbReference>
<dbReference type="RefSeq" id="WP_073319274.1">
    <property type="nucleotide sequence ID" value="NZ_FQWD01000002.1"/>
</dbReference>
<comment type="catalytic activity">
    <reaction evidence="7 8">
        <text>cytidine(34) in tRNA(Ile2) + L-lysine + ATP = lysidine(34) in tRNA(Ile2) + AMP + diphosphate + H(+)</text>
        <dbReference type="Rhea" id="RHEA:43744"/>
        <dbReference type="Rhea" id="RHEA-COMP:10625"/>
        <dbReference type="Rhea" id="RHEA-COMP:10670"/>
        <dbReference type="ChEBI" id="CHEBI:15378"/>
        <dbReference type="ChEBI" id="CHEBI:30616"/>
        <dbReference type="ChEBI" id="CHEBI:32551"/>
        <dbReference type="ChEBI" id="CHEBI:33019"/>
        <dbReference type="ChEBI" id="CHEBI:82748"/>
        <dbReference type="ChEBI" id="CHEBI:83665"/>
        <dbReference type="ChEBI" id="CHEBI:456215"/>
        <dbReference type="EC" id="6.3.4.19"/>
    </reaction>
</comment>